<feature type="transmembrane region" description="Helical" evidence="6">
    <location>
        <begin position="95"/>
        <end position="118"/>
    </location>
</feature>
<dbReference type="PANTHER" id="PTHR31234">
    <property type="entry name" value="LATE EMBRYOGENESIS ABUNDANT (LEA) HYDROXYPROLINE-RICH GLYCOPROTEIN FAMILY"/>
    <property type="match status" value="1"/>
</dbReference>
<evidence type="ECO:0000313" key="9">
    <source>
        <dbReference type="Proteomes" id="UP001415857"/>
    </source>
</evidence>
<organism evidence="8 9">
    <name type="scientific">Liquidambar formosana</name>
    <name type="common">Formosan gum</name>
    <dbReference type="NCBI Taxonomy" id="63359"/>
    <lineage>
        <taxon>Eukaryota</taxon>
        <taxon>Viridiplantae</taxon>
        <taxon>Streptophyta</taxon>
        <taxon>Embryophyta</taxon>
        <taxon>Tracheophyta</taxon>
        <taxon>Spermatophyta</taxon>
        <taxon>Magnoliopsida</taxon>
        <taxon>eudicotyledons</taxon>
        <taxon>Gunneridae</taxon>
        <taxon>Pentapetalae</taxon>
        <taxon>Saxifragales</taxon>
        <taxon>Altingiaceae</taxon>
        <taxon>Liquidambar</taxon>
    </lineage>
</organism>
<keyword evidence="3 6" id="KW-1133">Transmembrane helix</keyword>
<keyword evidence="9" id="KW-1185">Reference proteome</keyword>
<evidence type="ECO:0000256" key="1">
    <source>
        <dbReference type="ARBA" id="ARBA00004167"/>
    </source>
</evidence>
<comment type="caution">
    <text evidence="8">The sequence shown here is derived from an EMBL/GenBank/DDBJ whole genome shotgun (WGS) entry which is preliminary data.</text>
</comment>
<gene>
    <name evidence="8" type="ORF">L1049_002819</name>
</gene>
<evidence type="ECO:0000256" key="3">
    <source>
        <dbReference type="ARBA" id="ARBA00022989"/>
    </source>
</evidence>
<name>A0AAP0R9E3_LIQFO</name>
<dbReference type="AlphaFoldDB" id="A0AAP0R9E3"/>
<dbReference type="EMBL" id="JBBPBK010000013">
    <property type="protein sequence ID" value="KAK9272446.1"/>
    <property type="molecule type" value="Genomic_DNA"/>
</dbReference>
<dbReference type="GO" id="GO:0005886">
    <property type="term" value="C:plasma membrane"/>
    <property type="evidence" value="ECO:0007669"/>
    <property type="project" value="TreeGrafter"/>
</dbReference>
<comment type="subcellular location">
    <subcellularLocation>
        <location evidence="1">Membrane</location>
        <topology evidence="1">Single-pass membrane protein</topology>
    </subcellularLocation>
</comment>
<dbReference type="InterPro" id="IPR044839">
    <property type="entry name" value="NDR1-like"/>
</dbReference>
<evidence type="ECO:0000313" key="8">
    <source>
        <dbReference type="EMBL" id="KAK9272446.1"/>
    </source>
</evidence>
<accession>A0AAP0R9E3</accession>
<feature type="region of interest" description="Disordered" evidence="5">
    <location>
        <begin position="1"/>
        <end position="48"/>
    </location>
</feature>
<dbReference type="Pfam" id="PF03168">
    <property type="entry name" value="LEA_2"/>
    <property type="match status" value="1"/>
</dbReference>
<evidence type="ECO:0000256" key="6">
    <source>
        <dbReference type="SAM" id="Phobius"/>
    </source>
</evidence>
<evidence type="ECO:0000256" key="4">
    <source>
        <dbReference type="ARBA" id="ARBA00023136"/>
    </source>
</evidence>
<proteinExistence type="predicted"/>
<dbReference type="GO" id="GO:0098542">
    <property type="term" value="P:defense response to other organism"/>
    <property type="evidence" value="ECO:0007669"/>
    <property type="project" value="InterPro"/>
</dbReference>
<dbReference type="InterPro" id="IPR004864">
    <property type="entry name" value="LEA_2"/>
</dbReference>
<feature type="domain" description="Late embryogenesis abundant protein LEA-2 subgroup" evidence="7">
    <location>
        <begin position="151"/>
        <end position="253"/>
    </location>
</feature>
<sequence>MEERVPSATTDAAKDDPPLPPLKPPPGHPSETNDDPPLPSLKRPHGHRSGTYVVQVPKDQIYRVPPPENALIAERYRNPATKRSQSCCCSRCLCVFIIILVLLVLTVGILLGAFYLYLSPKNPEFSIAGVVVKNRQSSSRQHSQPRYEISLKAKNPNKRMGVYYQGGGGASLAFKKQKIATGKFPALHQEAEHSSTVKVVLTGSDAALPLEIEKSMKDEKSKVPVSLALTMNVPVKMIIWMMKTWSMDMAVSCNFRVSTLAKGTRVLSQQCQTQVQS</sequence>
<evidence type="ECO:0000256" key="5">
    <source>
        <dbReference type="SAM" id="MobiDB-lite"/>
    </source>
</evidence>
<feature type="compositionally biased region" description="Pro residues" evidence="5">
    <location>
        <begin position="18"/>
        <end position="28"/>
    </location>
</feature>
<protein>
    <recommendedName>
        <fullName evidence="7">Late embryogenesis abundant protein LEA-2 subgroup domain-containing protein</fullName>
    </recommendedName>
</protein>
<dbReference type="PANTHER" id="PTHR31234:SF68">
    <property type="entry name" value="EXPRESSED PROTEIN"/>
    <property type="match status" value="1"/>
</dbReference>
<evidence type="ECO:0000256" key="2">
    <source>
        <dbReference type="ARBA" id="ARBA00022692"/>
    </source>
</evidence>
<keyword evidence="4 6" id="KW-0472">Membrane</keyword>
<evidence type="ECO:0000259" key="7">
    <source>
        <dbReference type="Pfam" id="PF03168"/>
    </source>
</evidence>
<keyword evidence="2 6" id="KW-0812">Transmembrane</keyword>
<reference evidence="8 9" key="1">
    <citation type="journal article" date="2024" name="Plant J.">
        <title>Genome sequences and population genomics reveal climatic adaptation and genomic divergence between two closely related sweetgum species.</title>
        <authorList>
            <person name="Xu W.Q."/>
            <person name="Ren C.Q."/>
            <person name="Zhang X.Y."/>
            <person name="Comes H.P."/>
            <person name="Liu X.H."/>
            <person name="Li Y.G."/>
            <person name="Kettle C.J."/>
            <person name="Jalonen R."/>
            <person name="Gaisberger H."/>
            <person name="Ma Y.Z."/>
            <person name="Qiu Y.X."/>
        </authorList>
    </citation>
    <scope>NUCLEOTIDE SEQUENCE [LARGE SCALE GENOMIC DNA]</scope>
    <source>
        <strain evidence="8">Hangzhou</strain>
    </source>
</reference>
<dbReference type="Proteomes" id="UP001415857">
    <property type="component" value="Unassembled WGS sequence"/>
</dbReference>